<organism evidence="1 2">
    <name type="scientific">Aspergillus pseudoustus</name>
    <dbReference type="NCBI Taxonomy" id="1810923"/>
    <lineage>
        <taxon>Eukaryota</taxon>
        <taxon>Fungi</taxon>
        <taxon>Dikarya</taxon>
        <taxon>Ascomycota</taxon>
        <taxon>Pezizomycotina</taxon>
        <taxon>Eurotiomycetes</taxon>
        <taxon>Eurotiomycetidae</taxon>
        <taxon>Eurotiales</taxon>
        <taxon>Aspergillaceae</taxon>
        <taxon>Aspergillus</taxon>
        <taxon>Aspergillus subgen. Nidulantes</taxon>
    </lineage>
</organism>
<proteinExistence type="predicted"/>
<comment type="caution">
    <text evidence="1">The sequence shown here is derived from an EMBL/GenBank/DDBJ whole genome shotgun (WGS) entry which is preliminary data.</text>
</comment>
<gene>
    <name evidence="1" type="ORF">BJY01DRAFT_253970</name>
</gene>
<sequence length="327" mass="36791">MAANSCPSPIDFDAYYSVEKGLLCQNLPDNCHLRLEIPYLCSGEAGIVPPFKNIPFPFNEDADRTRKEYFAFKESIKREFGKLRDHFWYEGNDFDLEPGALDAISGIRVLGAADDIPKHIVNPFFGKDVDRVTAGYSHPAFVEDTKLEPEESPGHSTTWGAYCWYDLCKIAHACSVEAPARILKQDRNHAFKWEFNFRRDLVPAAQRAFESLPEEVKNTYLEKLFTPASWTGGCRDFGHGEKLLYTRVVNDSFLGRSIDRTFDKGIHQLSKRAIDYLFWIPTDDAAKGLGTSTVPGYFAAHPWCGLDTAGGPDGAEFLKSFNTAMAY</sequence>
<protein>
    <submittedName>
        <fullName evidence="1">Uncharacterized protein</fullName>
    </submittedName>
</protein>
<dbReference type="Proteomes" id="UP001610446">
    <property type="component" value="Unassembled WGS sequence"/>
</dbReference>
<dbReference type="EMBL" id="JBFXLU010000266">
    <property type="protein sequence ID" value="KAL2832260.1"/>
    <property type="molecule type" value="Genomic_DNA"/>
</dbReference>
<evidence type="ECO:0000313" key="2">
    <source>
        <dbReference type="Proteomes" id="UP001610446"/>
    </source>
</evidence>
<accession>A0ABR4IWY8</accession>
<name>A0ABR4IWY8_9EURO</name>
<reference evidence="1 2" key="1">
    <citation type="submission" date="2024-07" db="EMBL/GenBank/DDBJ databases">
        <title>Section-level genome sequencing and comparative genomics of Aspergillus sections Usti and Cavernicolus.</title>
        <authorList>
            <consortium name="Lawrence Berkeley National Laboratory"/>
            <person name="Nybo J.L."/>
            <person name="Vesth T.C."/>
            <person name="Theobald S."/>
            <person name="Frisvad J.C."/>
            <person name="Larsen T.O."/>
            <person name="Kjaerboelling I."/>
            <person name="Rothschild-Mancinelli K."/>
            <person name="Lyhne E.K."/>
            <person name="Kogle M.E."/>
            <person name="Barry K."/>
            <person name="Clum A."/>
            <person name="Na H."/>
            <person name="Ledsgaard L."/>
            <person name="Lin J."/>
            <person name="Lipzen A."/>
            <person name="Kuo A."/>
            <person name="Riley R."/>
            <person name="Mondo S."/>
            <person name="Labutti K."/>
            <person name="Haridas S."/>
            <person name="Pangalinan J."/>
            <person name="Salamov A.A."/>
            <person name="Simmons B.A."/>
            <person name="Magnuson J.K."/>
            <person name="Chen J."/>
            <person name="Drula E."/>
            <person name="Henrissat B."/>
            <person name="Wiebenga A."/>
            <person name="Lubbers R.J."/>
            <person name="Gomes A.C."/>
            <person name="Makela M.R."/>
            <person name="Stajich J."/>
            <person name="Grigoriev I.V."/>
            <person name="Mortensen U.H."/>
            <person name="De Vries R.P."/>
            <person name="Baker S.E."/>
            <person name="Andersen M.R."/>
        </authorList>
    </citation>
    <scope>NUCLEOTIDE SEQUENCE [LARGE SCALE GENOMIC DNA]</scope>
    <source>
        <strain evidence="1 2">CBS 123904</strain>
    </source>
</reference>
<evidence type="ECO:0000313" key="1">
    <source>
        <dbReference type="EMBL" id="KAL2832260.1"/>
    </source>
</evidence>
<keyword evidence="2" id="KW-1185">Reference proteome</keyword>